<name>A0A0A9NFS5_ARUDO</name>
<accession>A0A0A9NFS5</accession>
<proteinExistence type="predicted"/>
<reference evidence="2" key="2">
    <citation type="journal article" date="2015" name="Data Brief">
        <title>Shoot transcriptome of the giant reed, Arundo donax.</title>
        <authorList>
            <person name="Barrero R.A."/>
            <person name="Guerrero F.D."/>
            <person name="Moolhuijzen P."/>
            <person name="Goolsby J.A."/>
            <person name="Tidwell J."/>
            <person name="Bellgard S.E."/>
            <person name="Bellgard M.I."/>
        </authorList>
    </citation>
    <scope>NUCLEOTIDE SEQUENCE</scope>
    <source>
        <tissue evidence="2">Shoot tissue taken approximately 20 cm above the soil surface</tissue>
    </source>
</reference>
<sequence length="113" mass="11586">MNADEEHLEEGGVAISRQARASTVVGGCEDDVPPDALAVEAAGVQRRDDVELAGEQVAHRGGAPWDGGGRRAPPAAPTCRAGRRRRGRTRRGTGAGARGGPSPATGRRPARGS</sequence>
<reference evidence="2" key="1">
    <citation type="submission" date="2014-09" db="EMBL/GenBank/DDBJ databases">
        <authorList>
            <person name="Magalhaes I.L.F."/>
            <person name="Oliveira U."/>
            <person name="Santos F.R."/>
            <person name="Vidigal T.H.D.A."/>
            <person name="Brescovit A.D."/>
            <person name="Santos A.J."/>
        </authorList>
    </citation>
    <scope>NUCLEOTIDE SEQUENCE</scope>
    <source>
        <tissue evidence="2">Shoot tissue taken approximately 20 cm above the soil surface</tissue>
    </source>
</reference>
<feature type="compositionally biased region" description="Basic residues" evidence="1">
    <location>
        <begin position="81"/>
        <end position="91"/>
    </location>
</feature>
<evidence type="ECO:0000256" key="1">
    <source>
        <dbReference type="SAM" id="MobiDB-lite"/>
    </source>
</evidence>
<feature type="compositionally biased region" description="Low complexity" evidence="1">
    <location>
        <begin position="71"/>
        <end position="80"/>
    </location>
</feature>
<protein>
    <submittedName>
        <fullName evidence="2">Uncharacterized protein</fullName>
    </submittedName>
</protein>
<dbReference type="AlphaFoldDB" id="A0A0A9NFS5"/>
<feature type="region of interest" description="Disordered" evidence="1">
    <location>
        <begin position="59"/>
        <end position="113"/>
    </location>
</feature>
<evidence type="ECO:0000313" key="2">
    <source>
        <dbReference type="EMBL" id="JAD47078.1"/>
    </source>
</evidence>
<dbReference type="EMBL" id="GBRH01250817">
    <property type="protein sequence ID" value="JAD47078.1"/>
    <property type="molecule type" value="Transcribed_RNA"/>
</dbReference>
<organism evidence="2">
    <name type="scientific">Arundo donax</name>
    <name type="common">Giant reed</name>
    <name type="synonym">Donax arundinaceus</name>
    <dbReference type="NCBI Taxonomy" id="35708"/>
    <lineage>
        <taxon>Eukaryota</taxon>
        <taxon>Viridiplantae</taxon>
        <taxon>Streptophyta</taxon>
        <taxon>Embryophyta</taxon>
        <taxon>Tracheophyta</taxon>
        <taxon>Spermatophyta</taxon>
        <taxon>Magnoliopsida</taxon>
        <taxon>Liliopsida</taxon>
        <taxon>Poales</taxon>
        <taxon>Poaceae</taxon>
        <taxon>PACMAD clade</taxon>
        <taxon>Arundinoideae</taxon>
        <taxon>Arundineae</taxon>
        <taxon>Arundo</taxon>
    </lineage>
</organism>